<feature type="compositionally biased region" description="Gly residues" evidence="1">
    <location>
        <begin position="1336"/>
        <end position="1345"/>
    </location>
</feature>
<dbReference type="RefSeq" id="XP_042920006.1">
    <property type="nucleotide sequence ID" value="XM_043066609.1"/>
</dbReference>
<feature type="compositionally biased region" description="Low complexity" evidence="1">
    <location>
        <begin position="1230"/>
        <end position="1241"/>
    </location>
</feature>
<feature type="compositionally biased region" description="Pro residues" evidence="1">
    <location>
        <begin position="532"/>
        <end position="543"/>
    </location>
</feature>
<feature type="region of interest" description="Disordered" evidence="1">
    <location>
        <begin position="1159"/>
        <end position="1349"/>
    </location>
</feature>
<reference evidence="2 3" key="1">
    <citation type="journal article" date="2007" name="Science">
        <title>The Chlamydomonas genome reveals the evolution of key animal and plant functions.</title>
        <authorList>
            <person name="Merchant S.S."/>
            <person name="Prochnik S.E."/>
            <person name="Vallon O."/>
            <person name="Harris E.H."/>
            <person name="Karpowicz S.J."/>
            <person name="Witman G.B."/>
            <person name="Terry A."/>
            <person name="Salamov A."/>
            <person name="Fritz-Laylin L.K."/>
            <person name="Marechal-Drouard L."/>
            <person name="Marshall W.F."/>
            <person name="Qu L.H."/>
            <person name="Nelson D.R."/>
            <person name="Sanderfoot A.A."/>
            <person name="Spalding M.H."/>
            <person name="Kapitonov V.V."/>
            <person name="Ren Q."/>
            <person name="Ferris P."/>
            <person name="Lindquist E."/>
            <person name="Shapiro H."/>
            <person name="Lucas S.M."/>
            <person name="Grimwood J."/>
            <person name="Schmutz J."/>
            <person name="Cardol P."/>
            <person name="Cerutti H."/>
            <person name="Chanfreau G."/>
            <person name="Chen C.L."/>
            <person name="Cognat V."/>
            <person name="Croft M.T."/>
            <person name="Dent R."/>
            <person name="Dutcher S."/>
            <person name="Fernandez E."/>
            <person name="Fukuzawa H."/>
            <person name="Gonzalez-Ballester D."/>
            <person name="Gonzalez-Halphen D."/>
            <person name="Hallmann A."/>
            <person name="Hanikenne M."/>
            <person name="Hippler M."/>
            <person name="Inwood W."/>
            <person name="Jabbari K."/>
            <person name="Kalanon M."/>
            <person name="Kuras R."/>
            <person name="Lefebvre P.A."/>
            <person name="Lemaire S.D."/>
            <person name="Lobanov A.V."/>
            <person name="Lohr M."/>
            <person name="Manuell A."/>
            <person name="Meier I."/>
            <person name="Mets L."/>
            <person name="Mittag M."/>
            <person name="Mittelmeier T."/>
            <person name="Moroney J.V."/>
            <person name="Moseley J."/>
            <person name="Napoli C."/>
            <person name="Nedelcu A.M."/>
            <person name="Niyogi K."/>
            <person name="Novoselov S.V."/>
            <person name="Paulsen I.T."/>
            <person name="Pazour G."/>
            <person name="Purton S."/>
            <person name="Ral J.P."/>
            <person name="Riano-Pachon D.M."/>
            <person name="Riekhof W."/>
            <person name="Rymarquis L."/>
            <person name="Schroda M."/>
            <person name="Stern D."/>
            <person name="Umen J."/>
            <person name="Willows R."/>
            <person name="Wilson N."/>
            <person name="Zimmer S.L."/>
            <person name="Allmer J."/>
            <person name="Balk J."/>
            <person name="Bisova K."/>
            <person name="Chen C.J."/>
            <person name="Elias M."/>
            <person name="Gendler K."/>
            <person name="Hauser C."/>
            <person name="Lamb M.R."/>
            <person name="Ledford H."/>
            <person name="Long J.C."/>
            <person name="Minagawa J."/>
            <person name="Page M.D."/>
            <person name="Pan J."/>
            <person name="Pootakham W."/>
            <person name="Roje S."/>
            <person name="Rose A."/>
            <person name="Stahlberg E."/>
            <person name="Terauchi A.M."/>
            <person name="Yang P."/>
            <person name="Ball S."/>
            <person name="Bowler C."/>
            <person name="Dieckmann C.L."/>
            <person name="Gladyshev V.N."/>
            <person name="Green P."/>
            <person name="Jorgensen R."/>
            <person name="Mayfield S."/>
            <person name="Mueller-Roeber B."/>
            <person name="Rajamani S."/>
            <person name="Sayre R.T."/>
            <person name="Brokstein P."/>
            <person name="Dubchak I."/>
            <person name="Goodstein D."/>
            <person name="Hornick L."/>
            <person name="Huang Y.W."/>
            <person name="Jhaveri J."/>
            <person name="Luo Y."/>
            <person name="Martinez D."/>
            <person name="Ngau W.C."/>
            <person name="Otillar B."/>
            <person name="Poliakov A."/>
            <person name="Porter A."/>
            <person name="Szajkowski L."/>
            <person name="Werner G."/>
            <person name="Zhou K."/>
            <person name="Grigoriev I.V."/>
            <person name="Rokhsar D.S."/>
            <person name="Grossman A.R."/>
        </authorList>
    </citation>
    <scope>NUCLEOTIDE SEQUENCE [LARGE SCALE GENOMIC DNA]</scope>
    <source>
        <strain evidence="3">CC-503</strain>
    </source>
</reference>
<feature type="compositionally biased region" description="Pro residues" evidence="1">
    <location>
        <begin position="1295"/>
        <end position="1314"/>
    </location>
</feature>
<dbReference type="GeneID" id="66054986"/>
<dbReference type="KEGG" id="cre:CHLRE_10g429017v5"/>
<feature type="region of interest" description="Disordered" evidence="1">
    <location>
        <begin position="732"/>
        <end position="762"/>
    </location>
</feature>
<feature type="compositionally biased region" description="Low complexity" evidence="1">
    <location>
        <begin position="1060"/>
        <end position="1078"/>
    </location>
</feature>
<evidence type="ECO:0000256" key="1">
    <source>
        <dbReference type="SAM" id="MobiDB-lite"/>
    </source>
</evidence>
<feature type="compositionally biased region" description="Basic residues" evidence="1">
    <location>
        <begin position="1515"/>
        <end position="1529"/>
    </location>
</feature>
<accession>A0A2K3D9Q7</accession>
<evidence type="ECO:0008006" key="4">
    <source>
        <dbReference type="Google" id="ProtNLM"/>
    </source>
</evidence>
<feature type="region of interest" description="Disordered" evidence="1">
    <location>
        <begin position="1096"/>
        <end position="1137"/>
    </location>
</feature>
<feature type="compositionally biased region" description="Low complexity" evidence="1">
    <location>
        <begin position="1117"/>
        <end position="1135"/>
    </location>
</feature>
<keyword evidence="3" id="KW-1185">Reference proteome</keyword>
<feature type="region of interest" description="Disordered" evidence="1">
    <location>
        <begin position="1509"/>
        <end position="1573"/>
    </location>
</feature>
<evidence type="ECO:0000313" key="3">
    <source>
        <dbReference type="Proteomes" id="UP000006906"/>
    </source>
</evidence>
<dbReference type="EMBL" id="CM008971">
    <property type="protein sequence ID" value="PNW77266.1"/>
    <property type="molecule type" value="Genomic_DNA"/>
</dbReference>
<feature type="region of interest" description="Disordered" evidence="1">
    <location>
        <begin position="694"/>
        <end position="717"/>
    </location>
</feature>
<dbReference type="Proteomes" id="UP000006906">
    <property type="component" value="Chromosome 10"/>
</dbReference>
<proteinExistence type="predicted"/>
<feature type="region of interest" description="Disordered" evidence="1">
    <location>
        <begin position="1048"/>
        <end position="1078"/>
    </location>
</feature>
<feature type="compositionally biased region" description="Pro residues" evidence="1">
    <location>
        <begin position="1105"/>
        <end position="1115"/>
    </location>
</feature>
<feature type="region of interest" description="Disordered" evidence="1">
    <location>
        <begin position="31"/>
        <end position="68"/>
    </location>
</feature>
<organism evidence="2 3">
    <name type="scientific">Chlamydomonas reinhardtii</name>
    <name type="common">Chlamydomonas smithii</name>
    <dbReference type="NCBI Taxonomy" id="3055"/>
    <lineage>
        <taxon>Eukaryota</taxon>
        <taxon>Viridiplantae</taxon>
        <taxon>Chlorophyta</taxon>
        <taxon>core chlorophytes</taxon>
        <taxon>Chlorophyceae</taxon>
        <taxon>CS clade</taxon>
        <taxon>Chlamydomonadales</taxon>
        <taxon>Chlamydomonadaceae</taxon>
        <taxon>Chlamydomonas</taxon>
    </lineage>
</organism>
<dbReference type="InParanoid" id="A0A2K3D9Q7"/>
<feature type="region of interest" description="Disordered" evidence="1">
    <location>
        <begin position="1016"/>
        <end position="1036"/>
    </location>
</feature>
<feature type="compositionally biased region" description="Low complexity" evidence="1">
    <location>
        <begin position="40"/>
        <end position="68"/>
    </location>
</feature>
<feature type="compositionally biased region" description="Basic and acidic residues" evidence="1">
    <location>
        <begin position="734"/>
        <end position="749"/>
    </location>
</feature>
<feature type="region of interest" description="Disordered" evidence="1">
    <location>
        <begin position="637"/>
        <end position="678"/>
    </location>
</feature>
<name>A0A2K3D9Q7_CHLRE</name>
<feature type="compositionally biased region" description="Gly residues" evidence="1">
    <location>
        <begin position="708"/>
        <end position="717"/>
    </location>
</feature>
<feature type="region of interest" description="Disordered" evidence="1">
    <location>
        <begin position="515"/>
        <end position="549"/>
    </location>
</feature>
<sequence>MSGRRGLHKEQELAALRCAREVVAEVPRQFVTAPDQDAIGSTHSGSISGASSCQGSGTTSRSQSPQSPQLLPVAFELLPPYSPRVPDGERHKYDSVRMLLEEYFVPQRKIVRNTVYCGRSGVDPTRKLDAGNKYEACAVAGLWLGPELVCGAALRLNFPPTSCAVLGRAPPADVAAALAAGRWRPQLQVVFMRTAPGHGRRGLGRLLSCLISRQAARAQHELVSVVMSGADAAPFWTNAGFAAPPLQPPQLPPTASLLHRAEAARRAAAARRAVTDGEPHAMRCEVWVRSLLPPLPSAEPNHREEQEEGELEGEGEDAAAAMRAAESNMEVAEHDCGTVSGKAAHARLVEEDMAAAVSQAAEHLRAACEQVGAGYERAAAAAAAAAATAAAATAAAATAAAAAAAGNAAAADGAAAAAAALPAQSPVATATAAATAIAVPAAPADAAGRKAKRKAAAAAGAAGPGAGAAAVAASPSGPTVAFAAASCAPPSDDAGSAGWVAVGTEAAAAPSIAAFTQPQGKKQRLHQSRTPTPAPTATPPPPAAGLLPSTASGALVTSAGPAVQAAAAATPAAATPGMVPREAPSAACTAATAAAAALLAVPAELKPAPAALLPSLQVGPASGAPAFAAAAGDDSVQLGAGDTRASAAQRPPFALQPPPQSRSQQPQPRPRQSPLVPEPGAALWSAVAGGPWQPSAQLQAQTPPPRPGGGSGRGIGAGGLLTSALLAAAGFGQARDRGPSASDPEDHAACQRPPEPEPDLEPDLGLELEVAGFGRALVDLLSRFEGIVRRQQQRQDHQQQRLRELDEQAQRRKAGGCDVAVQTEPPEAVARHDFGMQAGPPSVFFAYVREPVEPLPPRVPPVLAAAGSGLVSRPPPPPPPAPSLPLAASTATAGVAMGSPRAAGAFPDIAAPSASAAAAAAAAATAGTGSDATAGGADATAAAAAAISPTAPPTPAAGAAAACPSLPGVSGALSAPATAAGAGSCAASGASGGKAAVTGSGVPAAAEAPSGAAATAVSTEAVEGGGSPMQRSLRPSRWERFRARLGAHTPAAPSVPAELPTPAQQGGQQQRQTPTTAAGTAAAALAVVGGAMTMPPPAALATTTPLPPPAPPPPQGASSPSNAQQQEQAAPSPAQRFSSWPLTSVLFLRDSSALMNCSSTNGNSKPLPGSHTTAMAQEAAAASPQLRRSHDTGSSDITAAAPSDCWSKPRPPASADIFAAAPPQPPSPPVAAALAATAQAAVRGPGAATNEQQPPQAALPTSVLSTSGGGGGTVKTEAQPAPPSAAPLGLVAPSPLAPLAPPPPPPPPTLPPPLQSLFAPAQTPLQLQQSARMSSRGGGGGGSGGSNWNPAAAVAVRLEHWAPAALQTPAGHLHHSHPPPATAAAGAGAAAAAPDVAMQSGMAFAPAGSGGGVPAAAAAAAAADPNYLQFTGLQQQGLLMPNAANDFSGLPMYPMAASHAAPAAANGPQLPAAVPAAAAAPPHAGERGGGGGGGACWHSPNPMGRTCHSYSHSHICGRSHSRSRSRSCSRSRSPEGDRHGSGGGRGTQPPPAAERRPPPPPPPQQQQQQSVLEESCQVLSNVPPELASRAEAGDFAWLGIGLLQRYVEYQRSWPDVGSSCRCVQVKLLGSATHVALFRAAKDLKQQLGVRMTPFLSPEVRLLRDRRAETFRQLQLARKQPKWEGASANISFLNGQGVRVAFLF</sequence>
<evidence type="ECO:0000313" key="2">
    <source>
        <dbReference type="EMBL" id="PNW77266.1"/>
    </source>
</evidence>
<feature type="compositionally biased region" description="Low complexity" evidence="1">
    <location>
        <begin position="661"/>
        <end position="674"/>
    </location>
</feature>
<dbReference type="Gramene" id="PNW77266">
    <property type="protein sequence ID" value="PNW77266"/>
    <property type="gene ID" value="CHLRE_10g429017v5"/>
</dbReference>
<feature type="compositionally biased region" description="Polar residues" evidence="1">
    <location>
        <begin position="1323"/>
        <end position="1333"/>
    </location>
</feature>
<gene>
    <name evidence="2" type="ORF">CHLRE_10g429017v5</name>
</gene>
<dbReference type="OrthoDB" id="552329at2759"/>
<feature type="region of interest" description="Disordered" evidence="1">
    <location>
        <begin position="294"/>
        <end position="313"/>
    </location>
</feature>
<protein>
    <recommendedName>
        <fullName evidence="4">N-acetyltransferase domain-containing protein</fullName>
    </recommendedName>
</protein>
<feature type="compositionally biased region" description="Pro residues" evidence="1">
    <location>
        <begin position="1548"/>
        <end position="1564"/>
    </location>
</feature>